<organism evidence="1">
    <name type="scientific">uncultured Caudovirales phage</name>
    <dbReference type="NCBI Taxonomy" id="2100421"/>
    <lineage>
        <taxon>Viruses</taxon>
        <taxon>Duplodnaviria</taxon>
        <taxon>Heunggongvirae</taxon>
        <taxon>Uroviricota</taxon>
        <taxon>Caudoviricetes</taxon>
        <taxon>Peduoviridae</taxon>
        <taxon>Maltschvirus</taxon>
        <taxon>Maltschvirus maltsch</taxon>
    </lineage>
</organism>
<reference evidence="1" key="1">
    <citation type="submission" date="2020-04" db="EMBL/GenBank/DDBJ databases">
        <authorList>
            <person name="Chiriac C."/>
            <person name="Salcher M."/>
            <person name="Ghai R."/>
            <person name="Kavagutti S V."/>
        </authorList>
    </citation>
    <scope>NUCLEOTIDE SEQUENCE</scope>
</reference>
<gene>
    <name evidence="1" type="ORF">UFOVP518_28</name>
</gene>
<protein>
    <submittedName>
        <fullName evidence="1">Uncharacterized protein</fullName>
    </submittedName>
</protein>
<accession>A0A6J5MN53</accession>
<dbReference type="EMBL" id="LR796478">
    <property type="protein sequence ID" value="CAB4147431.1"/>
    <property type="molecule type" value="Genomic_DNA"/>
</dbReference>
<evidence type="ECO:0000313" key="1">
    <source>
        <dbReference type="EMBL" id="CAB4147431.1"/>
    </source>
</evidence>
<proteinExistence type="predicted"/>
<sequence length="325" mass="35191">MSCVGCSCDAGLSNTGTGCTPIMQVARKVILVPVYDVLGNKNRVLYSATLNQAYFDTRLDNDTADGDKWTPLPDMKNVEDVRGDNIMETFDDQSTVFIQEASRKFTGIIVGASGSGSASPQLKGYIEQARCVNVGVYFVDKNGNLIGKNSSDGLALEPIVIDEQSLSVMLVKTTDKTIQKLQVSFNFDINEKDEDLRMIVCDELGGADLLAIEGELEVNWVFSAITTTSITVRLYTNYGTPINPLVVTGMAVDNFFSWETGTTGKIRNTTDNTNVTITGLTESPNGTYALTYASQTVGDILQFSMSASGFDFNGMEDDLVTIPIS</sequence>
<name>A0A6J5MN53_9CAUD</name>